<keyword evidence="4" id="KW-0788">Thiol protease</keyword>
<dbReference type="PANTHER" id="PTHR47053">
    <property type="entry name" value="MUREIN DD-ENDOPEPTIDASE MEPH-RELATED"/>
    <property type="match status" value="1"/>
</dbReference>
<evidence type="ECO:0000313" key="9">
    <source>
        <dbReference type="Proteomes" id="UP000029713"/>
    </source>
</evidence>
<dbReference type="GO" id="GO:0006508">
    <property type="term" value="P:proteolysis"/>
    <property type="evidence" value="ECO:0007669"/>
    <property type="project" value="UniProtKB-KW"/>
</dbReference>
<dbReference type="InterPro" id="IPR051202">
    <property type="entry name" value="Peptidase_C40"/>
</dbReference>
<evidence type="ECO:0000259" key="7">
    <source>
        <dbReference type="PROSITE" id="PS51935"/>
    </source>
</evidence>
<protein>
    <submittedName>
        <fullName evidence="8">Hydrolase</fullName>
    </submittedName>
</protein>
<evidence type="ECO:0000256" key="3">
    <source>
        <dbReference type="ARBA" id="ARBA00022801"/>
    </source>
</evidence>
<feature type="coiled-coil region" evidence="5">
    <location>
        <begin position="74"/>
        <end position="129"/>
    </location>
</feature>
<accession>A0A098YAC2</accession>
<feature type="domain" description="NlpC/P60" evidence="7">
    <location>
        <begin position="248"/>
        <end position="364"/>
    </location>
</feature>
<keyword evidence="9" id="KW-1185">Reference proteome</keyword>
<dbReference type="SUPFAM" id="SSF54001">
    <property type="entry name" value="Cysteine proteinases"/>
    <property type="match status" value="1"/>
</dbReference>
<proteinExistence type="inferred from homology"/>
<dbReference type="AlphaFoldDB" id="A0A098YAC2"/>
<dbReference type="OrthoDB" id="5177647at2"/>
<dbReference type="GO" id="GO:0008234">
    <property type="term" value="F:cysteine-type peptidase activity"/>
    <property type="evidence" value="ECO:0007669"/>
    <property type="project" value="UniProtKB-KW"/>
</dbReference>
<organism evidence="8 9">
    <name type="scientific">Modestobacter caceresii</name>
    <dbReference type="NCBI Taxonomy" id="1522368"/>
    <lineage>
        <taxon>Bacteria</taxon>
        <taxon>Bacillati</taxon>
        <taxon>Actinomycetota</taxon>
        <taxon>Actinomycetes</taxon>
        <taxon>Geodermatophilales</taxon>
        <taxon>Geodermatophilaceae</taxon>
        <taxon>Modestobacter</taxon>
    </lineage>
</organism>
<comment type="similarity">
    <text evidence="1">Belongs to the peptidase C40 family.</text>
</comment>
<dbReference type="PROSITE" id="PS51935">
    <property type="entry name" value="NLPC_P60"/>
    <property type="match status" value="1"/>
</dbReference>
<evidence type="ECO:0000256" key="6">
    <source>
        <dbReference type="SAM" id="MobiDB-lite"/>
    </source>
</evidence>
<dbReference type="Proteomes" id="UP000029713">
    <property type="component" value="Unassembled WGS sequence"/>
</dbReference>
<gene>
    <name evidence="8" type="ORF">IN07_08000</name>
</gene>
<dbReference type="STRING" id="1522368.IN07_08000"/>
<keyword evidence="5" id="KW-0175">Coiled coil</keyword>
<feature type="region of interest" description="Disordered" evidence="6">
    <location>
        <begin position="1"/>
        <end position="21"/>
    </location>
</feature>
<dbReference type="PANTHER" id="PTHR47053:SF1">
    <property type="entry name" value="MUREIN DD-ENDOPEPTIDASE MEPH-RELATED"/>
    <property type="match status" value="1"/>
</dbReference>
<sequence length="364" mass="37294">MASPQSRALPAWSTPAADTPVHARPGRIAGRLGVGIVAVVAASLTLAVLPGDAAAAPGDQATEATSPEQATQLAADATHELEVVTEQFNEAQETLQQQHAAAAAAAQTVAEAQAALAALDEQVRRVARSAFTGENLSRFNALMTSGSPDEFVSQVTTLDSIAGHTNDVLAQVSAAATAAAQAQAEAEAAAAAAAETLQDVATRQRDLTSRVDDYQAQYDALTVVQQEEVVEEHAGPVLEAPVEVVATSSSAQVAVDTAMAQLGDPYVWAAGGPDAFDCSGLTQYAYAAAGVTLPHSSRLQSTMGTAVSRSELQPGDLVFFRSPVSHVGMYIGGGQMVHAATFGVPVQVTSVDMAGYAGARRFLG</sequence>
<comment type="caution">
    <text evidence="8">The sequence shown here is derived from an EMBL/GenBank/DDBJ whole genome shotgun (WGS) entry which is preliminary data.</text>
</comment>
<reference evidence="8 9" key="1">
    <citation type="submission" date="2014-07" db="EMBL/GenBank/DDBJ databases">
        <title>Biosystematic studies on Modestobacter strains isolated from extreme hyper-arid desert soil and from historic building.</title>
        <authorList>
            <person name="Bukarasam K."/>
            <person name="Bull A."/>
            <person name="Girard G."/>
            <person name="van Wezel G."/>
            <person name="Goodfellow M."/>
        </authorList>
    </citation>
    <scope>NUCLEOTIDE SEQUENCE [LARGE SCALE GENOMIC DNA]</scope>
    <source>
        <strain evidence="8 9">KNN45-2b</strain>
    </source>
</reference>
<keyword evidence="3 8" id="KW-0378">Hydrolase</keyword>
<evidence type="ECO:0000256" key="1">
    <source>
        <dbReference type="ARBA" id="ARBA00007074"/>
    </source>
</evidence>
<evidence type="ECO:0000313" key="8">
    <source>
        <dbReference type="EMBL" id="KGH47325.1"/>
    </source>
</evidence>
<dbReference type="InterPro" id="IPR038765">
    <property type="entry name" value="Papain-like_cys_pep_sf"/>
</dbReference>
<name>A0A098YAC2_9ACTN</name>
<evidence type="ECO:0000256" key="4">
    <source>
        <dbReference type="ARBA" id="ARBA00022807"/>
    </source>
</evidence>
<dbReference type="InterPro" id="IPR000064">
    <property type="entry name" value="NLP_P60_dom"/>
</dbReference>
<dbReference type="Gene3D" id="6.10.250.3150">
    <property type="match status" value="1"/>
</dbReference>
<keyword evidence="2" id="KW-0645">Protease</keyword>
<evidence type="ECO:0000256" key="5">
    <source>
        <dbReference type="SAM" id="Coils"/>
    </source>
</evidence>
<evidence type="ECO:0000256" key="2">
    <source>
        <dbReference type="ARBA" id="ARBA00022670"/>
    </source>
</evidence>
<dbReference type="Gene3D" id="3.90.1720.10">
    <property type="entry name" value="endopeptidase domain like (from Nostoc punctiforme)"/>
    <property type="match status" value="1"/>
</dbReference>
<dbReference type="Pfam" id="PF00877">
    <property type="entry name" value="NLPC_P60"/>
    <property type="match status" value="1"/>
</dbReference>
<dbReference type="EMBL" id="JPMX01000024">
    <property type="protein sequence ID" value="KGH47325.1"/>
    <property type="molecule type" value="Genomic_DNA"/>
</dbReference>